<dbReference type="EMBL" id="JACJTE010000002">
    <property type="protein sequence ID" value="MBD2559637.1"/>
    <property type="molecule type" value="Genomic_DNA"/>
</dbReference>
<protein>
    <recommendedName>
        <fullName evidence="3">DUF1642 domain-containing protein</fullName>
    </recommendedName>
</protein>
<evidence type="ECO:0000313" key="2">
    <source>
        <dbReference type="Proteomes" id="UP000604661"/>
    </source>
</evidence>
<dbReference type="RefSeq" id="WP_190890978.1">
    <property type="nucleotide sequence ID" value="NZ_JACJTE010000002.1"/>
</dbReference>
<keyword evidence="2" id="KW-1185">Reference proteome</keyword>
<reference evidence="1 2" key="1">
    <citation type="journal article" date="2020" name="ISME J.">
        <title>Comparative genomics reveals insights into cyanobacterial evolution and habitat adaptation.</title>
        <authorList>
            <person name="Chen M.Y."/>
            <person name="Teng W.K."/>
            <person name="Zhao L."/>
            <person name="Hu C.X."/>
            <person name="Zhou Y.K."/>
            <person name="Han B.P."/>
            <person name="Song L.R."/>
            <person name="Shu W.S."/>
        </authorList>
    </citation>
    <scope>NUCLEOTIDE SEQUENCE [LARGE SCALE GENOMIC DNA]</scope>
    <source>
        <strain evidence="1 2">FACHB-391</strain>
    </source>
</reference>
<evidence type="ECO:0008006" key="3">
    <source>
        <dbReference type="Google" id="ProtNLM"/>
    </source>
</evidence>
<sequence length="211" mass="25117">MTPDEIETAMLAAFNRCDVASCPLTDTQKQILLQVVEQIQGNSTFGMSNIANPLDELTPEELEAFLQFVKDEEQRNRTWKVQLLNDWLLENDSGTVQFIRQRYGLQWLNRVESYHFDKYSYFEDALKLRVGDRIEVSNALWEWVQEDGPCKREWFPCMVIKVEEISDVYDGLRLRDDTSTNCVVRFFNGSEYEIQGIYEWNRYNWRWPQKE</sequence>
<dbReference type="Proteomes" id="UP000604661">
    <property type="component" value="Unassembled WGS sequence"/>
</dbReference>
<organism evidence="1 2">
    <name type="scientific">Nostoc linckia FACHB-391</name>
    <dbReference type="NCBI Taxonomy" id="2692906"/>
    <lineage>
        <taxon>Bacteria</taxon>
        <taxon>Bacillati</taxon>
        <taxon>Cyanobacteriota</taxon>
        <taxon>Cyanophyceae</taxon>
        <taxon>Nostocales</taxon>
        <taxon>Nostocaceae</taxon>
        <taxon>Nostoc</taxon>
    </lineage>
</organism>
<proteinExistence type="predicted"/>
<comment type="caution">
    <text evidence="1">The sequence shown here is derived from an EMBL/GenBank/DDBJ whole genome shotgun (WGS) entry which is preliminary data.</text>
</comment>
<name>A0ABR8EPU7_NOSLI</name>
<evidence type="ECO:0000313" key="1">
    <source>
        <dbReference type="EMBL" id="MBD2559637.1"/>
    </source>
</evidence>
<accession>A0ABR8EPU7</accession>
<gene>
    <name evidence="1" type="ORF">H6G95_03190</name>
</gene>